<dbReference type="AlphaFoldDB" id="A0A0N5ANQ4"/>
<evidence type="ECO:0000313" key="5">
    <source>
        <dbReference type="Proteomes" id="UP000046393"/>
    </source>
</evidence>
<dbReference type="WBParaSite" id="SMUV_0000624801-mRNA-1">
    <property type="protein sequence ID" value="SMUV_0000624801-mRNA-1"/>
    <property type="gene ID" value="SMUV_0000624801"/>
</dbReference>
<comment type="similarity">
    <text evidence="1">Belongs to the RMI1 family.</text>
</comment>
<dbReference type="Gene3D" id="2.40.50.770">
    <property type="entry name" value="RecQ-mediated genome instability protein Rmi1, C-terminal domain"/>
    <property type="match status" value="1"/>
</dbReference>
<evidence type="ECO:0000256" key="3">
    <source>
        <dbReference type="SAM" id="MobiDB-lite"/>
    </source>
</evidence>
<dbReference type="PANTHER" id="PTHR14790:SF15">
    <property type="entry name" value="RECQ-MEDIATED GENOME INSTABILITY PROTEIN 1"/>
    <property type="match status" value="1"/>
</dbReference>
<dbReference type="SMART" id="SM01161">
    <property type="entry name" value="DUF1767"/>
    <property type="match status" value="1"/>
</dbReference>
<dbReference type="GO" id="GO:0000724">
    <property type="term" value="P:double-strand break repair via homologous recombination"/>
    <property type="evidence" value="ECO:0007669"/>
    <property type="project" value="TreeGrafter"/>
</dbReference>
<accession>A0A0N5ANQ4</accession>
<evidence type="ECO:0000313" key="6">
    <source>
        <dbReference type="WBParaSite" id="SMUV_0000624801-mRNA-1"/>
    </source>
</evidence>
<protein>
    <recommendedName>
        <fullName evidence="2">RecQ-mediated genome instability protein 1</fullName>
    </recommendedName>
</protein>
<dbReference type="Pfam" id="PF08585">
    <property type="entry name" value="RMI1_N_C"/>
    <property type="match status" value="1"/>
</dbReference>
<organism evidence="5 6">
    <name type="scientific">Syphacia muris</name>
    <dbReference type="NCBI Taxonomy" id="451379"/>
    <lineage>
        <taxon>Eukaryota</taxon>
        <taxon>Metazoa</taxon>
        <taxon>Ecdysozoa</taxon>
        <taxon>Nematoda</taxon>
        <taxon>Chromadorea</taxon>
        <taxon>Rhabditida</taxon>
        <taxon>Spirurina</taxon>
        <taxon>Oxyuridomorpha</taxon>
        <taxon>Oxyuroidea</taxon>
        <taxon>Oxyuridae</taxon>
        <taxon>Syphacia</taxon>
    </lineage>
</organism>
<dbReference type="GO" id="GO:0000712">
    <property type="term" value="P:resolution of meiotic recombination intermediates"/>
    <property type="evidence" value="ECO:0007669"/>
    <property type="project" value="TreeGrafter"/>
</dbReference>
<dbReference type="InterPro" id="IPR013894">
    <property type="entry name" value="RMI1_OB"/>
</dbReference>
<feature type="region of interest" description="Disordered" evidence="3">
    <location>
        <begin position="275"/>
        <end position="296"/>
    </location>
</feature>
<dbReference type="InterPro" id="IPR042470">
    <property type="entry name" value="RMI1_N_C_sf"/>
</dbReference>
<proteinExistence type="inferred from homology"/>
<keyword evidence="5" id="KW-1185">Reference proteome</keyword>
<dbReference type="GO" id="GO:0016604">
    <property type="term" value="C:nuclear body"/>
    <property type="evidence" value="ECO:0007669"/>
    <property type="project" value="TreeGrafter"/>
</dbReference>
<sequence>MKEVVGHIYEYFFERHIALNLEWLNDAVTFLKTRTIGDTVEDMTAAVYEQWLYSGLKESSMSNLQHLLLQCQHNSLDFHNGMILQIEWILDISRSLYSQWKTLTYEFEDNTGFNIEKEEQENRSFRKADKRMLLMLLSDGVTELRAIEYESLPFISLLTLPGCKVLLRGEVKFRHGTLLLTKNNFFVIGGDTEYLANKRPVEVMASKLHSSASVNSNKVTASQKERLHSLLVSVEENNFGENKLANNVDIIAVNGHLSSAKPSMSQDRIINCNNERKKKNRDTVSANDQGKSEKARLLSTPLENNNCSDNGEKMNYNDVVDSSSQMPKPRARLKTKHNILETKVNEENTHKISVKSGNFDVGQTKLRLPKLCNVQTDIDNLKKEIKEEADEEIYVIEEPPTVKLKNASNREGSNLASSKSEESRTSDALVQNQLVLKFLQLEIILISDALKTSRFCIGSRKRRILVAVVFSVAEPLRIVDDLWTMTVCLTDESYSSLKCIISHSVLLQLIGLTPHEAKAIRASNDKARRREGTARLRSVKETVERLDIVWDVEFYAAGKTTPVVRGLKIS</sequence>
<feature type="domain" description="RecQ mediated genome instability protein 1 OB-fold" evidence="4">
    <location>
        <begin position="74"/>
        <end position="198"/>
    </location>
</feature>
<dbReference type="PANTHER" id="PTHR14790">
    <property type="entry name" value="RECQ-MEDIATED GENOME INSTABILITY PROTEIN 1 RMI1"/>
    <property type="match status" value="1"/>
</dbReference>
<reference evidence="6" key="1">
    <citation type="submission" date="2017-02" db="UniProtKB">
        <authorList>
            <consortium name="WormBaseParasite"/>
        </authorList>
    </citation>
    <scope>IDENTIFICATION</scope>
</reference>
<evidence type="ECO:0000256" key="1">
    <source>
        <dbReference type="ARBA" id="ARBA00006395"/>
    </source>
</evidence>
<evidence type="ECO:0000259" key="4">
    <source>
        <dbReference type="Pfam" id="PF08585"/>
    </source>
</evidence>
<name>A0A0N5ANQ4_9BILA</name>
<dbReference type="STRING" id="451379.A0A0N5ANQ4"/>
<evidence type="ECO:0000256" key="2">
    <source>
        <dbReference type="ARBA" id="ARBA00018987"/>
    </source>
</evidence>
<dbReference type="GO" id="GO:0031422">
    <property type="term" value="C:RecQ family helicase-topoisomerase III complex"/>
    <property type="evidence" value="ECO:0007669"/>
    <property type="project" value="TreeGrafter"/>
</dbReference>
<dbReference type="Proteomes" id="UP000046393">
    <property type="component" value="Unplaced"/>
</dbReference>